<organism evidence="1 2">
    <name type="scientific">Paraburkholderia phymatum</name>
    <dbReference type="NCBI Taxonomy" id="148447"/>
    <lineage>
        <taxon>Bacteria</taxon>
        <taxon>Pseudomonadati</taxon>
        <taxon>Pseudomonadota</taxon>
        <taxon>Betaproteobacteria</taxon>
        <taxon>Burkholderiales</taxon>
        <taxon>Burkholderiaceae</taxon>
        <taxon>Paraburkholderia</taxon>
    </lineage>
</organism>
<evidence type="ECO:0000313" key="2">
    <source>
        <dbReference type="Proteomes" id="UP001558850"/>
    </source>
</evidence>
<proteinExistence type="predicted"/>
<accession>A0ACC6UE92</accession>
<name>A0ACC6UE92_9BURK</name>
<keyword evidence="2" id="KW-1185">Reference proteome</keyword>
<sequence>MTATVEERKAANKALIDEVLQAYPEKMAKRRAKHLGSFEQGKLDCGVKSNIKSLP</sequence>
<comment type="caution">
    <text evidence="1">The sequence shown here is derived from an EMBL/GenBank/DDBJ whole genome shotgun (WGS) entry which is preliminary data.</text>
</comment>
<reference evidence="1" key="1">
    <citation type="submission" date="2024-07" db="EMBL/GenBank/DDBJ databases">
        <title>A survey of Mimosa microsymbionts across Brazilian biomes reveals a high diversity of Paraburkholderia nodulating endemic species, but also that Cupriavidus is common as a symbiont of widespread species.</title>
        <authorList>
            <person name="Rouws L."/>
            <person name="Barauna A."/>
            <person name="Beukes C."/>
            <person name="Rouws J.R.C."/>
            <person name="De Faria S.M."/>
            <person name="Gross E."/>
            <person name="Bueno Dos Reis Junior F."/>
            <person name="Simon M.F."/>
            <person name="Maluk M."/>
            <person name="Odee D.W."/>
            <person name="Kenicer G."/>
            <person name="Young J.P.W."/>
            <person name="Reis V.M."/>
            <person name="Zilli J."/>
            <person name="James E.K."/>
        </authorList>
    </citation>
    <scope>NUCLEOTIDE SEQUENCE</scope>
    <source>
        <strain evidence="1">EG181B</strain>
    </source>
</reference>
<gene>
    <name evidence="1" type="ORF">AB4Y32_40280</name>
</gene>
<evidence type="ECO:0000313" key="1">
    <source>
        <dbReference type="EMBL" id="MEX3937867.1"/>
    </source>
</evidence>
<feature type="non-terminal residue" evidence="1">
    <location>
        <position position="55"/>
    </location>
</feature>
<dbReference type="EMBL" id="JBFRCH010000094">
    <property type="protein sequence ID" value="MEX3937867.1"/>
    <property type="molecule type" value="Genomic_DNA"/>
</dbReference>
<protein>
    <submittedName>
        <fullName evidence="1">Nitrogenase molybdenum-iron protein alpha chain</fullName>
    </submittedName>
</protein>
<dbReference type="Proteomes" id="UP001558850">
    <property type="component" value="Unassembled WGS sequence"/>
</dbReference>